<dbReference type="SUPFAM" id="SSF52833">
    <property type="entry name" value="Thioredoxin-like"/>
    <property type="match status" value="1"/>
</dbReference>
<dbReference type="STRING" id="71717.A0A4Y7TML8"/>
<dbReference type="OrthoDB" id="10253744at2759"/>
<evidence type="ECO:0000256" key="1">
    <source>
        <dbReference type="SAM" id="MobiDB-lite"/>
    </source>
</evidence>
<dbReference type="InterPro" id="IPR009737">
    <property type="entry name" value="Aim32/Apd1-like"/>
</dbReference>
<name>A0A4Y7TML8_COPMI</name>
<keyword evidence="3" id="KW-1185">Reference proteome</keyword>
<organism evidence="2 3">
    <name type="scientific">Coprinellus micaceus</name>
    <name type="common">Glistening ink-cap mushroom</name>
    <name type="synonym">Coprinus micaceus</name>
    <dbReference type="NCBI Taxonomy" id="71717"/>
    <lineage>
        <taxon>Eukaryota</taxon>
        <taxon>Fungi</taxon>
        <taxon>Dikarya</taxon>
        <taxon>Basidiomycota</taxon>
        <taxon>Agaricomycotina</taxon>
        <taxon>Agaricomycetes</taxon>
        <taxon>Agaricomycetidae</taxon>
        <taxon>Agaricales</taxon>
        <taxon>Agaricineae</taxon>
        <taxon>Psathyrellaceae</taxon>
        <taxon>Coprinellus</taxon>
    </lineage>
</organism>
<dbReference type="EMBL" id="QPFP01000007">
    <property type="protein sequence ID" value="TEB35420.1"/>
    <property type="molecule type" value="Genomic_DNA"/>
</dbReference>
<dbReference type="Gene3D" id="3.40.30.10">
    <property type="entry name" value="Glutaredoxin"/>
    <property type="match status" value="1"/>
</dbReference>
<protein>
    <recommendedName>
        <fullName evidence="4">Sucraseferredoxin-like protein</fullName>
    </recommendedName>
</protein>
<gene>
    <name evidence="2" type="ORF">FA13DRAFT_1753072</name>
</gene>
<reference evidence="2 3" key="1">
    <citation type="journal article" date="2019" name="Nat. Ecol. Evol.">
        <title>Megaphylogeny resolves global patterns of mushroom evolution.</title>
        <authorList>
            <person name="Varga T."/>
            <person name="Krizsan K."/>
            <person name="Foldi C."/>
            <person name="Dima B."/>
            <person name="Sanchez-Garcia M."/>
            <person name="Sanchez-Ramirez S."/>
            <person name="Szollosi G.J."/>
            <person name="Szarkandi J.G."/>
            <person name="Papp V."/>
            <person name="Albert L."/>
            <person name="Andreopoulos W."/>
            <person name="Angelini C."/>
            <person name="Antonin V."/>
            <person name="Barry K.W."/>
            <person name="Bougher N.L."/>
            <person name="Buchanan P."/>
            <person name="Buyck B."/>
            <person name="Bense V."/>
            <person name="Catcheside P."/>
            <person name="Chovatia M."/>
            <person name="Cooper J."/>
            <person name="Damon W."/>
            <person name="Desjardin D."/>
            <person name="Finy P."/>
            <person name="Geml J."/>
            <person name="Haridas S."/>
            <person name="Hughes K."/>
            <person name="Justo A."/>
            <person name="Karasinski D."/>
            <person name="Kautmanova I."/>
            <person name="Kiss B."/>
            <person name="Kocsube S."/>
            <person name="Kotiranta H."/>
            <person name="LaButti K.M."/>
            <person name="Lechner B.E."/>
            <person name="Liimatainen K."/>
            <person name="Lipzen A."/>
            <person name="Lukacs Z."/>
            <person name="Mihaltcheva S."/>
            <person name="Morgado L.N."/>
            <person name="Niskanen T."/>
            <person name="Noordeloos M.E."/>
            <person name="Ohm R.A."/>
            <person name="Ortiz-Santana B."/>
            <person name="Ovrebo C."/>
            <person name="Racz N."/>
            <person name="Riley R."/>
            <person name="Savchenko A."/>
            <person name="Shiryaev A."/>
            <person name="Soop K."/>
            <person name="Spirin V."/>
            <person name="Szebenyi C."/>
            <person name="Tomsovsky M."/>
            <person name="Tulloss R.E."/>
            <person name="Uehling J."/>
            <person name="Grigoriev I.V."/>
            <person name="Vagvolgyi C."/>
            <person name="Papp T."/>
            <person name="Martin F.M."/>
            <person name="Miettinen O."/>
            <person name="Hibbett D.S."/>
            <person name="Nagy L.G."/>
        </authorList>
    </citation>
    <scope>NUCLEOTIDE SEQUENCE [LARGE SCALE GENOMIC DNA]</scope>
    <source>
        <strain evidence="2 3">FP101781</strain>
    </source>
</reference>
<feature type="compositionally biased region" description="Basic and acidic residues" evidence="1">
    <location>
        <begin position="108"/>
        <end position="120"/>
    </location>
</feature>
<feature type="region of interest" description="Disordered" evidence="1">
    <location>
        <begin position="108"/>
        <end position="138"/>
    </location>
</feature>
<dbReference type="Pfam" id="PF06999">
    <property type="entry name" value="Suc_Fer-like"/>
    <property type="match status" value="1"/>
</dbReference>
<evidence type="ECO:0000313" key="3">
    <source>
        <dbReference type="Proteomes" id="UP000298030"/>
    </source>
</evidence>
<evidence type="ECO:0008006" key="4">
    <source>
        <dbReference type="Google" id="ProtNLM"/>
    </source>
</evidence>
<sequence length="363" mass="40515">MLSLRKLSQLVFGYDEHDPLCGSLRAVDVPVSSADCRSCSDPCDLGHDAYPRRGFEIDMETPMLGTVKPYQRQIVISTGRSDWERDITDAKDSLAACMTEVTRQHKAEKKEHNHAKGEKHAHAKPSPKVPAGVFRPSDSTRISTLNGSHRTLCREHDHETVLVFPDYKVVTEVRRSVQGAQDLWESALAHDLDRNGPLLEASPLKTWVLPYSCVILLCSHRRRDARCGIAAPKLEHAFFKSLETHGWEVDTDLEHPSHTMGAPLEDLDITPEQRDQNLLEQLKESTESKRALILMVSHVGGHKYAGNCIIYTPSGAGVWYGRVTPHDVDSIVDNTIIKGLVLPPLLRGGMNLQKPNCSSLNDW</sequence>
<dbReference type="AlphaFoldDB" id="A0A4Y7TML8"/>
<dbReference type="CDD" id="cd03062">
    <property type="entry name" value="TRX_Fd_Sucrase"/>
    <property type="match status" value="1"/>
</dbReference>
<dbReference type="PANTHER" id="PTHR31902:SF14">
    <property type="entry name" value="ACTIN PATCHES DISTAL PROTEIN 1"/>
    <property type="match status" value="1"/>
</dbReference>
<proteinExistence type="predicted"/>
<evidence type="ECO:0000313" key="2">
    <source>
        <dbReference type="EMBL" id="TEB35420.1"/>
    </source>
</evidence>
<dbReference type="PANTHER" id="PTHR31902">
    <property type="entry name" value="ACTIN PATCHES DISTAL PROTEIN 1"/>
    <property type="match status" value="1"/>
</dbReference>
<accession>A0A4Y7TML8</accession>
<dbReference type="InterPro" id="IPR036249">
    <property type="entry name" value="Thioredoxin-like_sf"/>
</dbReference>
<comment type="caution">
    <text evidence="2">The sequence shown here is derived from an EMBL/GenBank/DDBJ whole genome shotgun (WGS) entry which is preliminary data.</text>
</comment>
<dbReference type="Proteomes" id="UP000298030">
    <property type="component" value="Unassembled WGS sequence"/>
</dbReference>